<evidence type="ECO:0000256" key="1">
    <source>
        <dbReference type="ARBA" id="ARBA00022679"/>
    </source>
</evidence>
<keyword evidence="2" id="KW-0012">Acyltransferase</keyword>
<dbReference type="SUPFAM" id="SSF55729">
    <property type="entry name" value="Acyl-CoA N-acyltransferases (Nat)"/>
    <property type="match status" value="1"/>
</dbReference>
<dbReference type="EMBL" id="BNJG01000001">
    <property type="protein sequence ID" value="GHO52682.1"/>
    <property type="molecule type" value="Genomic_DNA"/>
</dbReference>
<name>A0ABQ3UJ34_9CHLR</name>
<organism evidence="4 5">
    <name type="scientific">Ktedonobacter robiniae</name>
    <dbReference type="NCBI Taxonomy" id="2778365"/>
    <lineage>
        <taxon>Bacteria</taxon>
        <taxon>Bacillati</taxon>
        <taxon>Chloroflexota</taxon>
        <taxon>Ktedonobacteria</taxon>
        <taxon>Ktedonobacterales</taxon>
        <taxon>Ktedonobacteraceae</taxon>
        <taxon>Ktedonobacter</taxon>
    </lineage>
</organism>
<dbReference type="CDD" id="cd04301">
    <property type="entry name" value="NAT_SF"/>
    <property type="match status" value="1"/>
</dbReference>
<dbReference type="NCBIfam" id="NF040503">
    <property type="entry name" value="resist_ArsN1a"/>
    <property type="match status" value="1"/>
</dbReference>
<feature type="domain" description="N-acetyltransferase" evidence="3">
    <location>
        <begin position="1"/>
        <end position="163"/>
    </location>
</feature>
<evidence type="ECO:0000256" key="2">
    <source>
        <dbReference type="ARBA" id="ARBA00023315"/>
    </source>
</evidence>
<dbReference type="Proteomes" id="UP000654345">
    <property type="component" value="Unassembled WGS sequence"/>
</dbReference>
<gene>
    <name evidence="4" type="ORF">KSB_11570</name>
</gene>
<keyword evidence="1" id="KW-0808">Transferase</keyword>
<comment type="caution">
    <text evidence="4">The sequence shown here is derived from an EMBL/GenBank/DDBJ whole genome shotgun (WGS) entry which is preliminary data.</text>
</comment>
<dbReference type="RefSeq" id="WP_201369560.1">
    <property type="nucleotide sequence ID" value="NZ_BNJG01000001.1"/>
</dbReference>
<evidence type="ECO:0000313" key="4">
    <source>
        <dbReference type="EMBL" id="GHO52682.1"/>
    </source>
</evidence>
<dbReference type="PANTHER" id="PTHR43072">
    <property type="entry name" value="N-ACETYLTRANSFERASE"/>
    <property type="match status" value="1"/>
</dbReference>
<accession>A0ABQ3UJ34</accession>
<keyword evidence="5" id="KW-1185">Reference proteome</keyword>
<dbReference type="Gene3D" id="3.40.630.30">
    <property type="match status" value="1"/>
</dbReference>
<reference evidence="4 5" key="1">
    <citation type="journal article" date="2021" name="Int. J. Syst. Evol. Microbiol.">
        <title>Reticulibacter mediterranei gen. nov., sp. nov., within the new family Reticulibacteraceae fam. nov., and Ktedonospora formicarum gen. nov., sp. nov., Ktedonobacter robiniae sp. nov., Dictyobacter formicarum sp. nov. and Dictyobacter arantiisoli sp. nov., belonging to the class Ktedonobacteria.</title>
        <authorList>
            <person name="Yabe S."/>
            <person name="Zheng Y."/>
            <person name="Wang C.M."/>
            <person name="Sakai Y."/>
            <person name="Abe K."/>
            <person name="Yokota A."/>
            <person name="Donadio S."/>
            <person name="Cavaletti L."/>
            <person name="Monciardini P."/>
        </authorList>
    </citation>
    <scope>NUCLEOTIDE SEQUENCE [LARGE SCALE GENOMIC DNA]</scope>
    <source>
        <strain evidence="4 5">SOSP1-30</strain>
    </source>
</reference>
<proteinExistence type="predicted"/>
<dbReference type="InterPro" id="IPR000182">
    <property type="entry name" value="GNAT_dom"/>
</dbReference>
<protein>
    <submittedName>
        <fullName evidence="4">N-acetyltransferase</fullName>
    </submittedName>
</protein>
<dbReference type="PROSITE" id="PS51186">
    <property type="entry name" value="GNAT"/>
    <property type="match status" value="1"/>
</dbReference>
<dbReference type="PANTHER" id="PTHR43072:SF23">
    <property type="entry name" value="UPF0039 PROTEIN C11D3.02C"/>
    <property type="match status" value="1"/>
</dbReference>
<dbReference type="Pfam" id="PF00583">
    <property type="entry name" value="Acetyltransf_1"/>
    <property type="match status" value="1"/>
</dbReference>
<sequence length="175" mass="19719">MRVRVATVADSLAMATIYNQGMEDRVGTFETQLRTEAMVASWFDGIHPIVVVEQEQDIIAYASTSSYRSRPCYAGIAEFSVYVRRDWRGKGVGRLAMTHLLQESASAGFWKLLSRVFVENEASRGLLRSLGFREVGIYEKHGQLDGIWRDVVIVEYLFASNLTSASFDLSSRHTI</sequence>
<evidence type="ECO:0000313" key="5">
    <source>
        <dbReference type="Proteomes" id="UP000654345"/>
    </source>
</evidence>
<dbReference type="InterPro" id="IPR016181">
    <property type="entry name" value="Acyl_CoA_acyltransferase"/>
</dbReference>
<evidence type="ECO:0000259" key="3">
    <source>
        <dbReference type="PROSITE" id="PS51186"/>
    </source>
</evidence>